<name>A0A4V6PXD1_9SPHI</name>
<dbReference type="GO" id="GO:0016853">
    <property type="term" value="F:isomerase activity"/>
    <property type="evidence" value="ECO:0007669"/>
    <property type="project" value="UniProtKB-KW"/>
</dbReference>
<dbReference type="Pfam" id="PF13905">
    <property type="entry name" value="Thioredoxin_8"/>
    <property type="match status" value="1"/>
</dbReference>
<keyword evidence="2" id="KW-0413">Isomerase</keyword>
<evidence type="ECO:0000313" key="2">
    <source>
        <dbReference type="EMBL" id="TDQ75381.1"/>
    </source>
</evidence>
<organism evidence="2 3">
    <name type="scientific">Sphingobacterium yanglingense</name>
    <dbReference type="NCBI Taxonomy" id="1437280"/>
    <lineage>
        <taxon>Bacteria</taxon>
        <taxon>Pseudomonadati</taxon>
        <taxon>Bacteroidota</taxon>
        <taxon>Sphingobacteriia</taxon>
        <taxon>Sphingobacteriales</taxon>
        <taxon>Sphingobacteriaceae</taxon>
        <taxon>Sphingobacterium</taxon>
    </lineage>
</organism>
<accession>A0A4V6PXD1</accession>
<dbReference type="RefSeq" id="WP_133586143.1">
    <property type="nucleotide sequence ID" value="NZ_SNYV01000017.1"/>
</dbReference>
<dbReference type="PANTHER" id="PTHR42852">
    <property type="entry name" value="THIOL:DISULFIDE INTERCHANGE PROTEIN DSBE"/>
    <property type="match status" value="1"/>
</dbReference>
<evidence type="ECO:0000259" key="1">
    <source>
        <dbReference type="PROSITE" id="PS51352"/>
    </source>
</evidence>
<gene>
    <name evidence="2" type="ORF">CLV99_3986</name>
</gene>
<dbReference type="InterPro" id="IPR036249">
    <property type="entry name" value="Thioredoxin-like_sf"/>
</dbReference>
<dbReference type="InterPro" id="IPR012336">
    <property type="entry name" value="Thioredoxin-like_fold"/>
</dbReference>
<dbReference type="PANTHER" id="PTHR42852:SF13">
    <property type="entry name" value="PROTEIN DIPZ"/>
    <property type="match status" value="1"/>
</dbReference>
<dbReference type="Gene3D" id="3.40.30.10">
    <property type="entry name" value="Glutaredoxin"/>
    <property type="match status" value="1"/>
</dbReference>
<dbReference type="CDD" id="cd02966">
    <property type="entry name" value="TlpA_like_family"/>
    <property type="match status" value="1"/>
</dbReference>
<dbReference type="InterPro" id="IPR050553">
    <property type="entry name" value="Thioredoxin_ResA/DsbE_sf"/>
</dbReference>
<dbReference type="EMBL" id="SNYV01000017">
    <property type="protein sequence ID" value="TDQ75381.1"/>
    <property type="molecule type" value="Genomic_DNA"/>
</dbReference>
<protein>
    <submittedName>
        <fullName evidence="2">Thiol-disulfide isomerase/thioredoxin</fullName>
    </submittedName>
</protein>
<dbReference type="PROSITE" id="PS51352">
    <property type="entry name" value="THIOREDOXIN_2"/>
    <property type="match status" value="1"/>
</dbReference>
<sequence length="218" mass="24555">MNNFLRGGRGMLFFENQFPSNLLTIRTLSLTIIFCVLFSCLTVLPVSGQEAVGLNKIKPLQIGDTIPEELWDMPMQVINHPEGKDTIALNDYRGKLIILDFWATWCGSCVKAFPKLDSLNFSLKEDIQFVLVNSIEGTGDSYEKVGTFISNLESAISLPFVVNDKVLKQVFPRKFIPHYVWIGKEGVVRAITSSQEVTRDNIFGVVDGRNVELKLKEH</sequence>
<dbReference type="InterPro" id="IPR013766">
    <property type="entry name" value="Thioredoxin_domain"/>
</dbReference>
<feature type="domain" description="Thioredoxin" evidence="1">
    <location>
        <begin position="60"/>
        <end position="218"/>
    </location>
</feature>
<keyword evidence="3" id="KW-1185">Reference proteome</keyword>
<dbReference type="SUPFAM" id="SSF52833">
    <property type="entry name" value="Thioredoxin-like"/>
    <property type="match status" value="1"/>
</dbReference>
<evidence type="ECO:0000313" key="3">
    <source>
        <dbReference type="Proteomes" id="UP000295292"/>
    </source>
</evidence>
<reference evidence="2 3" key="1">
    <citation type="submission" date="2019-03" db="EMBL/GenBank/DDBJ databases">
        <title>Genomic Encyclopedia of Archaeal and Bacterial Type Strains, Phase II (KMG-II): from individual species to whole genera.</title>
        <authorList>
            <person name="Goeker M."/>
        </authorList>
    </citation>
    <scope>NUCLEOTIDE SEQUENCE [LARGE SCALE GENOMIC DNA]</scope>
    <source>
        <strain evidence="2 3">DSM 28353</strain>
    </source>
</reference>
<dbReference type="AlphaFoldDB" id="A0A4V6PXD1"/>
<proteinExistence type="predicted"/>
<dbReference type="OrthoDB" id="793244at2"/>
<dbReference type="Proteomes" id="UP000295292">
    <property type="component" value="Unassembled WGS sequence"/>
</dbReference>
<comment type="caution">
    <text evidence="2">The sequence shown here is derived from an EMBL/GenBank/DDBJ whole genome shotgun (WGS) entry which is preliminary data.</text>
</comment>